<sequence>MKAQYAEQAHRRPSTASTKMTQSSGMPSRYYTSA</sequence>
<accession>Q6XGD2</accession>
<feature type="compositionally biased region" description="Polar residues" evidence="1">
    <location>
        <begin position="14"/>
        <end position="34"/>
    </location>
</feature>
<reference evidence="2" key="1">
    <citation type="submission" date="2003-02" db="EMBL/GenBank/DDBJ databases">
        <title>A broad-range plasmid par locus identified from pcxc100, a native plasmid of Leifsonia xyli subsp. cynodontis.</title>
        <authorList>
            <person name="Li T."/>
            <person name="Chen T.-A."/>
            <person name="Chen L."/>
            <person name="Zhang Y."/>
        </authorList>
    </citation>
    <scope>NUCLEOTIDE SEQUENCE</scope>
    <source>
        <plasmid evidence="2">pcxc100</plasmid>
    </source>
</reference>
<keyword evidence="2" id="KW-0614">Plasmid</keyword>
<organism evidence="2">
    <name type="scientific">Leifsonia xyli subsp. cynodontis</name>
    <name type="common">Clavibacter xyli cynodontis</name>
    <dbReference type="NCBI Taxonomy" id="31966"/>
    <lineage>
        <taxon>Bacteria</taxon>
        <taxon>Bacillati</taxon>
        <taxon>Actinomycetota</taxon>
        <taxon>Actinomycetes</taxon>
        <taxon>Micrococcales</taxon>
        <taxon>Microbacteriaceae</taxon>
        <taxon>Leifsonia</taxon>
    </lineage>
</organism>
<evidence type="ECO:0000256" key="1">
    <source>
        <dbReference type="SAM" id="MobiDB-lite"/>
    </source>
</evidence>
<dbReference type="EMBL" id="AY233338">
    <property type="protein sequence ID" value="AAP69565.1"/>
    <property type="molecule type" value="Genomic_DNA"/>
</dbReference>
<name>Q6XGD2_LEIXC</name>
<dbReference type="AlphaFoldDB" id="Q6XGD2"/>
<evidence type="ECO:0000313" key="2">
    <source>
        <dbReference type="EMBL" id="AAP69565.1"/>
    </source>
</evidence>
<geneLocation type="plasmid" evidence="2">
    <name>pcxc100</name>
</geneLocation>
<protein>
    <submittedName>
        <fullName evidence="2">Uncharacterized protein</fullName>
    </submittedName>
</protein>
<proteinExistence type="predicted"/>
<feature type="region of interest" description="Disordered" evidence="1">
    <location>
        <begin position="1"/>
        <end position="34"/>
    </location>
</feature>